<dbReference type="SMART" id="SM00062">
    <property type="entry name" value="PBPb"/>
    <property type="match status" value="1"/>
</dbReference>
<dbReference type="InterPro" id="IPR001638">
    <property type="entry name" value="Solute-binding_3/MltF_N"/>
</dbReference>
<dbReference type="RefSeq" id="WP_346195715.1">
    <property type="nucleotide sequence ID" value="NZ_JBDJHV010000028.1"/>
</dbReference>
<sequence length="261" mass="29228">MSRFRLLFAALSTVLALSAKAGGLPALDILTEDDPPLTFSQNGKPAGLVVEVVQEIQRRVGSHDHITVMPWARGYRLAQTQENTALFNTNRIAERERLFKWVGPVTTTLGSFFVRRDSKLKLVSLDDARKLGQILVVRDWYLQLMLSAQGFSNLNAIVTPNQMVSMLMHGRADVIASENTTMPTQLKQLGYQPADVRKAYTFIHTSGYIAFSLKTSDAVIRAWQQALDDMKRDGSFAVIYRRWLPGEPMPEMAGGPNEKMK</sequence>
<dbReference type="Proteomes" id="UP001438292">
    <property type="component" value="Unassembled WGS sequence"/>
</dbReference>
<evidence type="ECO:0000313" key="3">
    <source>
        <dbReference type="EMBL" id="MEO3957153.1"/>
    </source>
</evidence>
<dbReference type="EMBL" id="JBDQQU010000307">
    <property type="protein sequence ID" value="MEO3957153.1"/>
    <property type="molecule type" value="Genomic_DNA"/>
</dbReference>
<feature type="signal peptide" evidence="1">
    <location>
        <begin position="1"/>
        <end position="21"/>
    </location>
</feature>
<protein>
    <submittedName>
        <fullName evidence="3">Transporter substrate-binding domain-containing protein</fullName>
    </submittedName>
</protein>
<feature type="chain" id="PRO_5046199196" evidence="1">
    <location>
        <begin position="22"/>
        <end position="261"/>
    </location>
</feature>
<evidence type="ECO:0000256" key="1">
    <source>
        <dbReference type="SAM" id="SignalP"/>
    </source>
</evidence>
<dbReference type="SUPFAM" id="SSF53850">
    <property type="entry name" value="Periplasmic binding protein-like II"/>
    <property type="match status" value="1"/>
</dbReference>
<feature type="domain" description="Solute-binding protein family 3/N-terminal" evidence="2">
    <location>
        <begin position="26"/>
        <end position="247"/>
    </location>
</feature>
<reference evidence="3 4" key="1">
    <citation type="submission" date="2024-05" db="EMBL/GenBank/DDBJ databases">
        <authorList>
            <person name="De Oliveira J.P."/>
            <person name="Noriler S.A."/>
            <person name="De Oliveira A.G."/>
            <person name="Sipoli D.S."/>
        </authorList>
    </citation>
    <scope>NUCLEOTIDE SEQUENCE [LARGE SCALE GENOMIC DNA]</scope>
    <source>
        <strain evidence="3 4">LABIM186</strain>
    </source>
</reference>
<proteinExistence type="predicted"/>
<dbReference type="PANTHER" id="PTHR38834">
    <property type="entry name" value="PERIPLASMIC SUBSTRATE BINDING PROTEIN FAMILY 3"/>
    <property type="match status" value="1"/>
</dbReference>
<dbReference type="Pfam" id="PF00497">
    <property type="entry name" value="SBP_bac_3"/>
    <property type="match status" value="1"/>
</dbReference>
<evidence type="ECO:0000259" key="2">
    <source>
        <dbReference type="SMART" id="SM00062"/>
    </source>
</evidence>
<comment type="caution">
    <text evidence="3">The sequence shown here is derived from an EMBL/GenBank/DDBJ whole genome shotgun (WGS) entry which is preliminary data.</text>
</comment>
<accession>A0ABV0HAN6</accession>
<dbReference type="PANTHER" id="PTHR38834:SF3">
    <property type="entry name" value="SOLUTE-BINDING PROTEIN FAMILY 3_N-TERMINAL DOMAIN-CONTAINING PROTEIN"/>
    <property type="match status" value="1"/>
</dbReference>
<keyword evidence="4" id="KW-1185">Reference proteome</keyword>
<evidence type="ECO:0000313" key="4">
    <source>
        <dbReference type="Proteomes" id="UP001438292"/>
    </source>
</evidence>
<name>A0ABV0HAN6_9NEIS</name>
<gene>
    <name evidence="3" type="ORF">ABH309_22180</name>
</gene>
<dbReference type="Gene3D" id="3.40.190.10">
    <property type="entry name" value="Periplasmic binding protein-like II"/>
    <property type="match status" value="2"/>
</dbReference>
<keyword evidence="1" id="KW-0732">Signal</keyword>
<organism evidence="3 4">
    <name type="scientific">Chromobacterium piscinae</name>
    <dbReference type="NCBI Taxonomy" id="686831"/>
    <lineage>
        <taxon>Bacteria</taxon>
        <taxon>Pseudomonadati</taxon>
        <taxon>Pseudomonadota</taxon>
        <taxon>Betaproteobacteria</taxon>
        <taxon>Neisseriales</taxon>
        <taxon>Chromobacteriaceae</taxon>
        <taxon>Chromobacterium</taxon>
    </lineage>
</organism>